<dbReference type="Pfam" id="PF20155">
    <property type="entry name" value="TMP_3"/>
    <property type="match status" value="1"/>
</dbReference>
<gene>
    <name evidence="3" type="ordered locus">RER_22570</name>
</gene>
<dbReference type="HOGENOM" id="CLU_243772_0_0_11"/>
<reference evidence="3 4" key="2">
    <citation type="journal article" date="2006" name="Environ. Microbiol.">
        <title>Sequence analysis of three plasmids harboured in Rhodococcus erythropolis strain PR4.</title>
        <authorList>
            <person name="Sekine M."/>
            <person name="Tanikawa S."/>
            <person name="Omata S."/>
            <person name="Saito M."/>
            <person name="Fujisawa T."/>
            <person name="Tsukatani N."/>
            <person name="Tajima T."/>
            <person name="Sekigawa T."/>
            <person name="Kosugi H."/>
            <person name="Matsuo Y."/>
            <person name="Nishiko R."/>
            <person name="Imamura K."/>
            <person name="Ito M."/>
            <person name="Narita H."/>
            <person name="Tago S."/>
            <person name="Fujita N."/>
            <person name="Harayama S."/>
        </authorList>
    </citation>
    <scope>NUCLEOTIDE SEQUENCE [LARGE SCALE GENOMIC DNA]</scope>
    <source>
        <strain evidence="4">PR4 / NBRC 100887</strain>
    </source>
</reference>
<dbReference type="Proteomes" id="UP000002204">
    <property type="component" value="Chromosome"/>
</dbReference>
<evidence type="ECO:0000313" key="3">
    <source>
        <dbReference type="EMBL" id="BAH32965.1"/>
    </source>
</evidence>
<dbReference type="eggNOG" id="COG3941">
    <property type="taxonomic scope" value="Bacteria"/>
</dbReference>
<dbReference type="eggNOG" id="COG0791">
    <property type="taxonomic scope" value="Bacteria"/>
</dbReference>
<evidence type="ECO:0000313" key="4">
    <source>
        <dbReference type="Proteomes" id="UP000002204"/>
    </source>
</evidence>
<dbReference type="KEGG" id="rer:RER_22570"/>
<reference evidence="4" key="1">
    <citation type="submission" date="2005-03" db="EMBL/GenBank/DDBJ databases">
        <title>Comparison of the complete genome sequences of Rhodococcus erythropolis PR4 and Rhodococcus opacus B4.</title>
        <authorList>
            <person name="Takarada H."/>
            <person name="Sekine M."/>
            <person name="Hosoyama A."/>
            <person name="Yamada R."/>
            <person name="Fujisawa T."/>
            <person name="Omata S."/>
            <person name="Shimizu A."/>
            <person name="Tsukatani N."/>
            <person name="Tanikawa S."/>
            <person name="Fujita N."/>
            <person name="Harayama S."/>
        </authorList>
    </citation>
    <scope>NUCLEOTIDE SEQUENCE [LARGE SCALE GENOMIC DNA]</scope>
    <source>
        <strain evidence="4">PR4 / NBRC 100887</strain>
    </source>
</reference>
<organism evidence="3 4">
    <name type="scientific">Rhodococcus erythropolis (strain PR4 / NBRC 100887)</name>
    <dbReference type="NCBI Taxonomy" id="234621"/>
    <lineage>
        <taxon>Bacteria</taxon>
        <taxon>Bacillati</taxon>
        <taxon>Actinomycetota</taxon>
        <taxon>Actinomycetes</taxon>
        <taxon>Mycobacteriales</taxon>
        <taxon>Nocardiaceae</taxon>
        <taxon>Rhodococcus</taxon>
        <taxon>Rhodococcus erythropolis group</taxon>
    </lineage>
</organism>
<accession>C0ZX80</accession>
<name>C0ZX80_RHOE4</name>
<proteinExistence type="predicted"/>
<evidence type="ECO:0000256" key="1">
    <source>
        <dbReference type="SAM" id="Coils"/>
    </source>
</evidence>
<sequence>MTELGVGYLSIVADTSKIPGQVNTALGSAQASATNTGRSMGSKIASGIGSTLKGGAVAAGAVAATALTLGMQRVVAIDDAKGKLAGLGHTAEGVTTIMDSALASVKGTAFGMGDAATIAASAVAAGIKPGQELTKYLSLTGDAATIAGSSLEEMGSIFNKVQTSGKAYTDNLNQLSDRGIPIFQWLADEYGVTQDALSDMVKEGKVDAETFNKVIQDNIGGAALESGKTLRGSFANMKAALGRAGAEVITPFLPMMKAGLAKVTEYTDKVAPILKAGATKVASGLTDMGRAFQSSGASIDGPANKMEKFGVKARQVADGLKGVWSILSDGKFTGSATTFGLSEDSKAVDILFKIRETAIGVKDILFKGDYTNPIWGQLEDSKAVDVLFRIREGAQSLWEVIKSPSGEKFTAFLDSVKGTGGEAAGAMGKVESGANTLTGALKSIGSAAAGGATALVGLGGDTATVAVTGIKALGSVMGFFADHTGLATAALAGFAASIAIAKTVETGYQAAIIARTVMMPAQMLIQRQQTAALVAHTAMMRANIIAIGGSLPPEQASLASRARLAIATRLSAAATASATSSLVAYAAAQRAAAASSGLLVGGMRQAAASTAIMGARVAGAGTTAMNGLKSGLGSAVSLLGGPVAVGVMAAGAAVMYMGSKFSDANDKIKNSQKTYSDYAASVRDSNNDLKNAYNKSNGITDSGVLSVVEAQINSARTAQKEFADSAPGIWGGIGSSIATVWDSVDGHIDGTAMKSFSTAEDLGRKGQAASAAFDKLNMSTADIAKVLTGPKDAYKAFTDQILQTTDGGGALVDIFDRQRKTLEELKTPAGEFSAAIKAVNDESVSAAQGIDAMSSALARQRGEANSVGDAQQRVNDTLRSFGEAAANAGASVITASGEIDTGTAAGSRLRTEVKNMQAAMDDAGNAAYVNGIKTGQSHADAAQAAEDASRRVQDSFIDTAVKAGIPREAVERLLEKYNLIPANKSTYVQAETAEAEAKLGNLIALQNNLRNNLTLTPEVATPYSTPLPFGVFGGANGMRVPGYEGGGKLPTTGPGTDRVDGILGVDSRGIPTARVNRGEWVINDHSSEKYDRELAAINAGIFPKLPGYEAGGVVGSRDLTNFVTGRVAGVKPLTGDPYVFGGINWGDCSAAMSAIARFAVGLAPFAARFATANMGAALAGMGFQSGRGGAGDLRFGWYNGGPGGGHTAGTLPDGTNVEMGGSYGGGMVGGSVGSNHSSFTDHAYKRISASSSQRERVREEWTEKQQIELQAAEIALRKAEEKRTEVEEQVAEGKKTQTDLADANNKVDKAQSKLTELQRKKDGVLSGESNAPAPQAPELARMFTDAEVDRIDAQLAVQSANQRRNEVYDNPESSDYDIDKADAELYQAEKALRELGTPKAGDGPATWSGIAGDFAKNAVSGLVSDALGVFGIPDEMPPALQALQMFEKAQQAQAPYLIEPSADQRAMGAQVTTSPSMIAEDSPAIYNPAEGVARWGDSVAKGQDGIAALLAEIERMRSDNRFANGGPVSGPGGTDNVPAWLTPREFVVNALDANAGQNPAILQAMNNGARLSLGQGGQSGSTYIFNGVANVEEGLRQLRVKELQEAATHGWGIR</sequence>
<keyword evidence="1" id="KW-0175">Coiled coil</keyword>
<dbReference type="NCBIfam" id="TIGR02675">
    <property type="entry name" value="tape_meas_nterm"/>
    <property type="match status" value="1"/>
</dbReference>
<dbReference type="RefSeq" id="WP_020907158.1">
    <property type="nucleotide sequence ID" value="NC_012490.1"/>
</dbReference>
<feature type="coiled-coil region" evidence="1">
    <location>
        <begin position="1262"/>
        <end position="1320"/>
    </location>
</feature>
<evidence type="ECO:0000259" key="2">
    <source>
        <dbReference type="Pfam" id="PF20155"/>
    </source>
</evidence>
<dbReference type="InterPro" id="IPR013491">
    <property type="entry name" value="Tape_meas_N"/>
</dbReference>
<feature type="domain" description="Tape measure protein N-terminal" evidence="2">
    <location>
        <begin position="74"/>
        <end position="247"/>
    </location>
</feature>
<dbReference type="PATRIC" id="fig|234621.6.peg.2759"/>
<dbReference type="EMBL" id="AP008957">
    <property type="protein sequence ID" value="BAH32965.1"/>
    <property type="molecule type" value="Genomic_DNA"/>
</dbReference>
<protein>
    <recommendedName>
        <fullName evidence="2">Tape measure protein N-terminal domain-containing protein</fullName>
    </recommendedName>
</protein>